<gene>
    <name evidence="3" type="ORF">D9R14_02015</name>
</gene>
<evidence type="ECO:0000256" key="1">
    <source>
        <dbReference type="SAM" id="MobiDB-lite"/>
    </source>
</evidence>
<accession>A0A3L7AQQ6</accession>
<protein>
    <submittedName>
        <fullName evidence="3">Uncharacterized protein</fullName>
    </submittedName>
</protein>
<evidence type="ECO:0000313" key="4">
    <source>
        <dbReference type="Proteomes" id="UP000269692"/>
    </source>
</evidence>
<organism evidence="3 4">
    <name type="scientific">Xanthobacter tagetidis</name>
    <dbReference type="NCBI Taxonomy" id="60216"/>
    <lineage>
        <taxon>Bacteria</taxon>
        <taxon>Pseudomonadati</taxon>
        <taxon>Pseudomonadota</taxon>
        <taxon>Alphaproteobacteria</taxon>
        <taxon>Hyphomicrobiales</taxon>
        <taxon>Xanthobacteraceae</taxon>
        <taxon>Xanthobacter</taxon>
    </lineage>
</organism>
<evidence type="ECO:0000313" key="3">
    <source>
        <dbReference type="EMBL" id="RLP81792.1"/>
    </source>
</evidence>
<keyword evidence="4" id="KW-1185">Reference proteome</keyword>
<keyword evidence="2" id="KW-0812">Transmembrane</keyword>
<dbReference type="Proteomes" id="UP000269692">
    <property type="component" value="Unassembled WGS sequence"/>
</dbReference>
<proteinExistence type="predicted"/>
<reference evidence="3 4" key="1">
    <citation type="submission" date="2018-10" db="EMBL/GenBank/DDBJ databases">
        <title>Xanthobacter tagetidis genome sequencing and assembly.</title>
        <authorList>
            <person name="Maclea K.S."/>
            <person name="Goen A.E."/>
            <person name="Fatima S.A."/>
        </authorList>
    </citation>
    <scope>NUCLEOTIDE SEQUENCE [LARGE SCALE GENOMIC DNA]</scope>
    <source>
        <strain evidence="3 4">ATCC 700314</strain>
    </source>
</reference>
<keyword evidence="2" id="KW-0472">Membrane</keyword>
<keyword evidence="2" id="KW-1133">Transmembrane helix</keyword>
<feature type="compositionally biased region" description="Pro residues" evidence="1">
    <location>
        <begin position="82"/>
        <end position="91"/>
    </location>
</feature>
<feature type="region of interest" description="Disordered" evidence="1">
    <location>
        <begin position="70"/>
        <end position="91"/>
    </location>
</feature>
<dbReference type="EMBL" id="RCTF01000001">
    <property type="protein sequence ID" value="RLP81792.1"/>
    <property type="molecule type" value="Genomic_DNA"/>
</dbReference>
<name>A0A3L7AQQ6_9HYPH</name>
<sequence>MPQLRTIVLTLAVLSIIPLAALYPSVAFQVVAGLVIILSTASTMVFFGFVLRAMFLGVNERRRAQRMQVNQMTHGALREEPAPPVVPAPPR</sequence>
<evidence type="ECO:0000256" key="2">
    <source>
        <dbReference type="SAM" id="Phobius"/>
    </source>
</evidence>
<dbReference type="AlphaFoldDB" id="A0A3L7AQQ6"/>
<dbReference type="RefSeq" id="WP_121621606.1">
    <property type="nucleotide sequence ID" value="NZ_JACIIW010000004.1"/>
</dbReference>
<comment type="caution">
    <text evidence="3">The sequence shown here is derived from an EMBL/GenBank/DDBJ whole genome shotgun (WGS) entry which is preliminary data.</text>
</comment>
<feature type="transmembrane region" description="Helical" evidence="2">
    <location>
        <begin position="32"/>
        <end position="58"/>
    </location>
</feature>